<proteinExistence type="predicted"/>
<evidence type="ECO:0000313" key="2">
    <source>
        <dbReference type="EMBL" id="KAI6780760.1"/>
    </source>
</evidence>
<keyword evidence="3" id="KW-1185">Reference proteome</keyword>
<dbReference type="GeneID" id="75827587"/>
<reference evidence="2" key="2">
    <citation type="submission" date="2022-07" db="EMBL/GenBank/DDBJ databases">
        <authorList>
            <person name="Goncalves M.F.M."/>
            <person name="Hilario S."/>
            <person name="Van De Peer Y."/>
            <person name="Esteves A.C."/>
            <person name="Alves A."/>
        </authorList>
    </citation>
    <scope>NUCLEOTIDE SEQUENCE</scope>
    <source>
        <strain evidence="2">MUM 19.33</strain>
    </source>
</reference>
<feature type="compositionally biased region" description="Pro residues" evidence="1">
    <location>
        <begin position="353"/>
        <end position="362"/>
    </location>
</feature>
<feature type="compositionally biased region" description="Polar residues" evidence="1">
    <location>
        <begin position="1"/>
        <end position="14"/>
    </location>
</feature>
<dbReference type="EMBL" id="JAGIXG020000028">
    <property type="protein sequence ID" value="KAI6780760.1"/>
    <property type="molecule type" value="Genomic_DNA"/>
</dbReference>
<evidence type="ECO:0000256" key="1">
    <source>
        <dbReference type="SAM" id="MobiDB-lite"/>
    </source>
</evidence>
<evidence type="ECO:0000313" key="3">
    <source>
        <dbReference type="Proteomes" id="UP001055219"/>
    </source>
</evidence>
<feature type="compositionally biased region" description="Pro residues" evidence="1">
    <location>
        <begin position="259"/>
        <end position="268"/>
    </location>
</feature>
<dbReference type="OrthoDB" id="428854at2759"/>
<feature type="region of interest" description="Disordered" evidence="1">
    <location>
        <begin position="1"/>
        <end position="47"/>
    </location>
</feature>
<accession>A0A9P9XZV9</accession>
<reference evidence="2" key="1">
    <citation type="journal article" date="2021" name="J Fungi (Basel)">
        <title>Genomic and Metabolomic Analyses of the Marine Fungus Emericellopsis cladophorae: Insights into Saltwater Adaptability Mechanisms and Its Biosynthetic Potential.</title>
        <authorList>
            <person name="Goncalves M.F.M."/>
            <person name="Hilario S."/>
            <person name="Van de Peer Y."/>
            <person name="Esteves A.C."/>
            <person name="Alves A."/>
        </authorList>
    </citation>
    <scope>NUCLEOTIDE SEQUENCE</scope>
    <source>
        <strain evidence="2">MUM 19.33</strain>
    </source>
</reference>
<dbReference type="RefSeq" id="XP_051361616.1">
    <property type="nucleotide sequence ID" value="XM_051507118.1"/>
</dbReference>
<feature type="region of interest" description="Disordered" evidence="1">
    <location>
        <begin position="151"/>
        <end position="413"/>
    </location>
</feature>
<protein>
    <submittedName>
        <fullName evidence="2">Uncharacterized protein</fullName>
    </submittedName>
</protein>
<dbReference type="Proteomes" id="UP001055219">
    <property type="component" value="Unassembled WGS sequence"/>
</dbReference>
<name>A0A9P9XZV9_9HYPO</name>
<feature type="region of interest" description="Disordered" evidence="1">
    <location>
        <begin position="61"/>
        <end position="112"/>
    </location>
</feature>
<comment type="caution">
    <text evidence="2">The sequence shown here is derived from an EMBL/GenBank/DDBJ whole genome shotgun (WGS) entry which is preliminary data.</text>
</comment>
<feature type="compositionally biased region" description="Low complexity" evidence="1">
    <location>
        <begin position="363"/>
        <end position="373"/>
    </location>
</feature>
<dbReference type="AlphaFoldDB" id="A0A9P9XZV9"/>
<feature type="compositionally biased region" description="Low complexity" evidence="1">
    <location>
        <begin position="291"/>
        <end position="304"/>
    </location>
</feature>
<feature type="compositionally biased region" description="Polar residues" evidence="1">
    <location>
        <begin position="276"/>
        <end position="290"/>
    </location>
</feature>
<feature type="compositionally biased region" description="Low complexity" evidence="1">
    <location>
        <begin position="320"/>
        <end position="330"/>
    </location>
</feature>
<organism evidence="2 3">
    <name type="scientific">Emericellopsis cladophorae</name>
    <dbReference type="NCBI Taxonomy" id="2686198"/>
    <lineage>
        <taxon>Eukaryota</taxon>
        <taxon>Fungi</taxon>
        <taxon>Dikarya</taxon>
        <taxon>Ascomycota</taxon>
        <taxon>Pezizomycotina</taxon>
        <taxon>Sordariomycetes</taxon>
        <taxon>Hypocreomycetidae</taxon>
        <taxon>Hypocreales</taxon>
        <taxon>Bionectriaceae</taxon>
        <taxon>Emericellopsis</taxon>
    </lineage>
</organism>
<gene>
    <name evidence="2" type="ORF">J7T54_001068</name>
</gene>
<sequence>MASSNPFRKQTTPIITDFDASSIPRASRPPPPVSFGSSDPKIDPVVPVETKTKAKVVKRVRVLSPPPLSPDTPEWPENHIPAYPQDDTDSTDVAGEADKTTPTDAVPGVSFGTPQQGIALVEEMKSEGEALKAGNKAMDVDAFKRLLMTGDKPASTNDAAETVPKPATSSALLPLRQAEEDENLSDSSMTVQFGSRKKAAPPPPPSSRHGKAIRNNTGASDAKAISPLEQSFAAGPRTAGTEIGDDSSHDIIPKKATPAAPPPPPPPRGHARSDSKAQPSSPGEQHSSPDAAQSLSQSSRSSSAPVPPPPRRPNAGHRMSSSQTSPTSASFPDAESPDDANDMAEGQAGPSRHPVPPPPPPARNSSVRRPPSAEAKSKDSVVPPPPPPTRKRGTSKGSADRPSTGDPGQGDALLADLSALQREVDAAMGKLG</sequence>